<organism evidence="2 3">
    <name type="scientific">Noviherbaspirillum album</name>
    <dbReference type="NCBI Taxonomy" id="3080276"/>
    <lineage>
        <taxon>Bacteria</taxon>
        <taxon>Pseudomonadati</taxon>
        <taxon>Pseudomonadota</taxon>
        <taxon>Betaproteobacteria</taxon>
        <taxon>Burkholderiales</taxon>
        <taxon>Oxalobacteraceae</taxon>
        <taxon>Noviherbaspirillum</taxon>
    </lineage>
</organism>
<sequence>MPRLLVECAQFVRHSRSLASMMPALLLSGAASLLVGVLLHAVAPDVVDAAGVPLLGWQEAWMTLWPLLFPLFYLASLVVRKARHLAAVRMTWQPGLGLAEIAAVSRQIDAGLGRPVLRGLKPRNDYLA</sequence>
<name>A0ABU6JAF3_9BURK</name>
<proteinExistence type="predicted"/>
<keyword evidence="1" id="KW-0812">Transmembrane</keyword>
<evidence type="ECO:0000256" key="1">
    <source>
        <dbReference type="SAM" id="Phobius"/>
    </source>
</evidence>
<dbReference type="EMBL" id="JAWIIV010000012">
    <property type="protein sequence ID" value="MEC4720637.1"/>
    <property type="molecule type" value="Genomic_DNA"/>
</dbReference>
<feature type="transmembrane region" description="Helical" evidence="1">
    <location>
        <begin position="60"/>
        <end position="79"/>
    </location>
</feature>
<reference evidence="2 3" key="1">
    <citation type="submission" date="2023-10" db="EMBL/GenBank/DDBJ databases">
        <title>Noviherbaspirillum sp. CPCC 100848 genome assembly.</title>
        <authorList>
            <person name="Li X.Y."/>
            <person name="Fang X.M."/>
        </authorList>
    </citation>
    <scope>NUCLEOTIDE SEQUENCE [LARGE SCALE GENOMIC DNA]</scope>
    <source>
        <strain evidence="2 3">CPCC 100848</strain>
    </source>
</reference>
<gene>
    <name evidence="2" type="ORF">RY831_15845</name>
</gene>
<evidence type="ECO:0000313" key="3">
    <source>
        <dbReference type="Proteomes" id="UP001352263"/>
    </source>
</evidence>
<evidence type="ECO:0000313" key="2">
    <source>
        <dbReference type="EMBL" id="MEC4720637.1"/>
    </source>
</evidence>
<protein>
    <submittedName>
        <fullName evidence="2">Uncharacterized protein</fullName>
    </submittedName>
</protein>
<comment type="caution">
    <text evidence="2">The sequence shown here is derived from an EMBL/GenBank/DDBJ whole genome shotgun (WGS) entry which is preliminary data.</text>
</comment>
<dbReference type="RefSeq" id="WP_326507350.1">
    <property type="nucleotide sequence ID" value="NZ_JAWIIV010000012.1"/>
</dbReference>
<dbReference type="Proteomes" id="UP001352263">
    <property type="component" value="Unassembled WGS sequence"/>
</dbReference>
<keyword evidence="1" id="KW-0472">Membrane</keyword>
<keyword evidence="3" id="KW-1185">Reference proteome</keyword>
<keyword evidence="1" id="KW-1133">Transmembrane helix</keyword>
<accession>A0ABU6JAF3</accession>